<evidence type="ECO:0000313" key="2">
    <source>
        <dbReference type="EMBL" id="PKY66037.1"/>
    </source>
</evidence>
<dbReference type="PANTHER" id="PTHR37298">
    <property type="entry name" value="UPF0111 PROTEIN YKAA"/>
    <property type="match status" value="1"/>
</dbReference>
<dbReference type="InterPro" id="IPR018445">
    <property type="entry name" value="Put_Phosphate_transp_reg"/>
</dbReference>
<evidence type="ECO:0000256" key="1">
    <source>
        <dbReference type="ARBA" id="ARBA00008591"/>
    </source>
</evidence>
<accession>A0A2I1I4H8</accession>
<dbReference type="RefSeq" id="WP_101628316.1">
    <property type="nucleotide sequence ID" value="NZ_PKKJ01000007.1"/>
</dbReference>
<gene>
    <name evidence="2" type="ORF">CYJ25_06200</name>
</gene>
<dbReference type="Pfam" id="PF01865">
    <property type="entry name" value="PhoU_div"/>
    <property type="match status" value="1"/>
</dbReference>
<dbReference type="InterPro" id="IPR038078">
    <property type="entry name" value="PhoU-like_sf"/>
</dbReference>
<comment type="similarity">
    <text evidence="1">Belongs to the UPF0111 family.</text>
</comment>
<organism evidence="2 3">
    <name type="scientific">Schaalia turicensis</name>
    <dbReference type="NCBI Taxonomy" id="131111"/>
    <lineage>
        <taxon>Bacteria</taxon>
        <taxon>Bacillati</taxon>
        <taxon>Actinomycetota</taxon>
        <taxon>Actinomycetes</taxon>
        <taxon>Actinomycetales</taxon>
        <taxon>Actinomycetaceae</taxon>
        <taxon>Schaalia</taxon>
    </lineage>
</organism>
<reference evidence="2 3" key="1">
    <citation type="submission" date="2017-12" db="EMBL/GenBank/DDBJ databases">
        <title>Phylogenetic diversity of female urinary microbiome.</title>
        <authorList>
            <person name="Thomas-White K."/>
            <person name="Wolfe A.J."/>
        </authorList>
    </citation>
    <scope>NUCLEOTIDE SEQUENCE [LARGE SCALE GENOMIC DNA]</scope>
    <source>
        <strain evidence="2 3">UMB0250</strain>
    </source>
</reference>
<protein>
    <submittedName>
        <fullName evidence="2">DUF47 domain-containing protein</fullName>
    </submittedName>
</protein>
<evidence type="ECO:0000313" key="3">
    <source>
        <dbReference type="Proteomes" id="UP000234545"/>
    </source>
</evidence>
<dbReference type="Proteomes" id="UP000234545">
    <property type="component" value="Unassembled WGS sequence"/>
</dbReference>
<proteinExistence type="inferred from homology"/>
<dbReference type="OrthoDB" id="9797568at2"/>
<dbReference type="InterPro" id="IPR052912">
    <property type="entry name" value="UPF0111_domain"/>
</dbReference>
<name>A0A2I1I4H8_9ACTO</name>
<comment type="caution">
    <text evidence="2">The sequence shown here is derived from an EMBL/GenBank/DDBJ whole genome shotgun (WGS) entry which is preliminary data.</text>
</comment>
<dbReference type="EMBL" id="PKKJ01000007">
    <property type="protein sequence ID" value="PKY66037.1"/>
    <property type="molecule type" value="Genomic_DNA"/>
</dbReference>
<dbReference type="AlphaFoldDB" id="A0A2I1I4H8"/>
<dbReference type="PANTHER" id="PTHR37298:SF1">
    <property type="entry name" value="UPF0111 PROTEIN YKAA"/>
    <property type="match status" value="1"/>
</dbReference>
<sequence length="210" mass="23374">MGLRKAADGPSFFDLYSQQAANLVSGTTILSSILDSSPQEQVAMRDQLHEVEHSGDEINHHILNLINQTFITPFDREDLGALASCLDDCMDLIDEAGDLYVMYGLNDLPDYIHSLLHEQVDILTRCAALTAEQIPGLKSPLDMRDFWVELNRLENEGDTTYRRALTSIFDSGLDPVTIIKLKDLVEVLEEASDAFEDLANCVETIAVKES</sequence>
<dbReference type="Gene3D" id="1.20.58.220">
    <property type="entry name" value="Phosphate transport system protein phou homolog 2, domain 2"/>
    <property type="match status" value="1"/>
</dbReference>